<evidence type="ECO:0000256" key="1">
    <source>
        <dbReference type="SAM" id="SignalP"/>
    </source>
</evidence>
<organism evidence="2 3">
    <name type="scientific">Bradyrhizobium ottawaense</name>
    <dbReference type="NCBI Taxonomy" id="931866"/>
    <lineage>
        <taxon>Bacteria</taxon>
        <taxon>Pseudomonadati</taxon>
        <taxon>Pseudomonadota</taxon>
        <taxon>Alphaproteobacteria</taxon>
        <taxon>Hyphomicrobiales</taxon>
        <taxon>Nitrobacteraceae</taxon>
        <taxon>Bradyrhizobium</taxon>
    </lineage>
</organism>
<feature type="signal peptide" evidence="1">
    <location>
        <begin position="1"/>
        <end position="19"/>
    </location>
</feature>
<protein>
    <submittedName>
        <fullName evidence="2">Uncharacterized protein</fullName>
    </submittedName>
</protein>
<name>A0ABV4FYQ1_9BRAD</name>
<proteinExistence type="predicted"/>
<keyword evidence="3" id="KW-1185">Reference proteome</keyword>
<keyword evidence="1" id="KW-0732">Signal</keyword>
<dbReference type="RefSeq" id="WP_049801701.1">
    <property type="nucleotide sequence ID" value="NZ_AP021854.1"/>
</dbReference>
<evidence type="ECO:0000313" key="3">
    <source>
        <dbReference type="Proteomes" id="UP001565369"/>
    </source>
</evidence>
<comment type="caution">
    <text evidence="2">The sequence shown here is derived from an EMBL/GenBank/DDBJ whole genome shotgun (WGS) entry which is preliminary data.</text>
</comment>
<sequence length="234" mass="24916">MRCTIVLLAWLASSALALGAEADRLADVASAMAPIMANLRTAASYARTGNIALAQIETDEAVAGWKRLASLPADGPSELSRFFDGGRERLATATAALDRGDDVAAGRELLALRQASHALRRRAGLYDIGDCIFEIAPAMEALRVAAIGYGERPAPANAEETVATASAFRDRLQRCNEWANSEIAAQGEFRRLIDGAIASSGEIAHAAMAGDGPLVHRYLIELQSFAQLLDFRYG</sequence>
<evidence type="ECO:0000313" key="2">
    <source>
        <dbReference type="EMBL" id="MEY9456760.1"/>
    </source>
</evidence>
<accession>A0ABV4FYQ1</accession>
<dbReference type="EMBL" id="JBGBZJ010000003">
    <property type="protein sequence ID" value="MEY9456760.1"/>
    <property type="molecule type" value="Genomic_DNA"/>
</dbReference>
<dbReference type="Proteomes" id="UP001565369">
    <property type="component" value="Unassembled WGS sequence"/>
</dbReference>
<gene>
    <name evidence="2" type="ORF">ABIG07_005708</name>
</gene>
<feature type="chain" id="PRO_5045218677" evidence="1">
    <location>
        <begin position="20"/>
        <end position="234"/>
    </location>
</feature>
<reference evidence="2 3" key="1">
    <citation type="submission" date="2024-07" db="EMBL/GenBank/DDBJ databases">
        <title>Genomic Encyclopedia of Type Strains, Phase V (KMG-V): Genome sequencing to study the core and pangenomes of soil and plant-associated prokaryotes.</title>
        <authorList>
            <person name="Whitman W."/>
        </authorList>
    </citation>
    <scope>NUCLEOTIDE SEQUENCE [LARGE SCALE GENOMIC DNA]</scope>
    <source>
        <strain evidence="2 3">USDA 152</strain>
    </source>
</reference>